<keyword evidence="7" id="KW-0472">Membrane</keyword>
<keyword evidence="10" id="KW-1185">Reference proteome</keyword>
<dbReference type="GO" id="GO:0000287">
    <property type="term" value="F:magnesium ion binding"/>
    <property type="evidence" value="ECO:0007669"/>
    <property type="project" value="InterPro"/>
</dbReference>
<reference evidence="9" key="2">
    <citation type="submission" date="2021-11" db="EMBL/GenBank/DDBJ databases">
        <authorList>
            <consortium name="Genoscope - CEA"/>
            <person name="William W."/>
        </authorList>
    </citation>
    <scope>NUCLEOTIDE SEQUENCE</scope>
</reference>
<dbReference type="GO" id="GO:0005737">
    <property type="term" value="C:cytoplasm"/>
    <property type="evidence" value="ECO:0007669"/>
    <property type="project" value="InterPro"/>
</dbReference>
<dbReference type="SUPFAM" id="SSF50324">
    <property type="entry name" value="Inorganic pyrophosphatase"/>
    <property type="match status" value="1"/>
</dbReference>
<dbReference type="CDD" id="cd00412">
    <property type="entry name" value="pyrophosphatase"/>
    <property type="match status" value="1"/>
</dbReference>
<gene>
    <name evidence="8" type="ORF">PCAL00307_LOCUS16913</name>
    <name evidence="9" type="ORF">PECAL_4P07110</name>
</gene>
<keyword evidence="7" id="KW-1133">Transmembrane helix</keyword>
<keyword evidence="5" id="KW-0378">Hydrolase</keyword>
<dbReference type="InterPro" id="IPR008162">
    <property type="entry name" value="Pyrophosphatase"/>
</dbReference>
<evidence type="ECO:0000256" key="6">
    <source>
        <dbReference type="ARBA" id="ARBA00022842"/>
    </source>
</evidence>
<evidence type="ECO:0000256" key="2">
    <source>
        <dbReference type="ARBA" id="ARBA00006220"/>
    </source>
</evidence>
<keyword evidence="6" id="KW-0460">Magnesium</keyword>
<evidence type="ECO:0000256" key="4">
    <source>
        <dbReference type="ARBA" id="ARBA00022723"/>
    </source>
</evidence>
<dbReference type="OrthoDB" id="1608002at2759"/>
<evidence type="ECO:0000256" key="5">
    <source>
        <dbReference type="ARBA" id="ARBA00022801"/>
    </source>
</evidence>
<evidence type="ECO:0000256" key="7">
    <source>
        <dbReference type="SAM" id="Phobius"/>
    </source>
</evidence>
<dbReference type="GO" id="GO:0006796">
    <property type="term" value="P:phosphate-containing compound metabolic process"/>
    <property type="evidence" value="ECO:0007669"/>
    <property type="project" value="InterPro"/>
</dbReference>
<accession>A0A7S4A2D5</accession>
<evidence type="ECO:0000313" key="10">
    <source>
        <dbReference type="Proteomes" id="UP000789595"/>
    </source>
</evidence>
<dbReference type="PROSITE" id="PS00387">
    <property type="entry name" value="PPASE"/>
    <property type="match status" value="1"/>
</dbReference>
<name>A0A7S4A2D5_9STRA</name>
<dbReference type="PANTHER" id="PTHR10286">
    <property type="entry name" value="INORGANIC PYROPHOSPHATASE"/>
    <property type="match status" value="1"/>
</dbReference>
<dbReference type="EC" id="3.6.1.1" evidence="3"/>
<proteinExistence type="inferred from homology"/>
<dbReference type="EMBL" id="HBIW01019669">
    <property type="protein sequence ID" value="CAE0701477.1"/>
    <property type="molecule type" value="Transcribed_RNA"/>
</dbReference>
<dbReference type="Proteomes" id="UP000789595">
    <property type="component" value="Unassembled WGS sequence"/>
</dbReference>
<keyword evidence="7" id="KW-0812">Transmembrane</keyword>
<evidence type="ECO:0000313" key="9">
    <source>
        <dbReference type="EMBL" id="CAH0373506.1"/>
    </source>
</evidence>
<reference evidence="8" key="1">
    <citation type="submission" date="2021-01" db="EMBL/GenBank/DDBJ databases">
        <authorList>
            <person name="Corre E."/>
            <person name="Pelletier E."/>
            <person name="Niang G."/>
            <person name="Scheremetjew M."/>
            <person name="Finn R."/>
            <person name="Kale V."/>
            <person name="Holt S."/>
            <person name="Cochrane G."/>
            <person name="Meng A."/>
            <person name="Brown T."/>
            <person name="Cohen L."/>
        </authorList>
    </citation>
    <scope>NUCLEOTIDE SEQUENCE</scope>
    <source>
        <strain evidence="8">CCMP1756</strain>
    </source>
</reference>
<dbReference type="GO" id="GO:0004427">
    <property type="term" value="F:inorganic diphosphate phosphatase activity"/>
    <property type="evidence" value="ECO:0007669"/>
    <property type="project" value="UniProtKB-EC"/>
</dbReference>
<evidence type="ECO:0000256" key="1">
    <source>
        <dbReference type="ARBA" id="ARBA00001946"/>
    </source>
</evidence>
<protein>
    <recommendedName>
        <fullName evidence="3">inorganic diphosphatase</fullName>
        <ecNumber evidence="3">3.6.1.1</ecNumber>
    </recommendedName>
</protein>
<comment type="cofactor">
    <cofactor evidence="1">
        <name>Mg(2+)</name>
        <dbReference type="ChEBI" id="CHEBI:18420"/>
    </cofactor>
</comment>
<evidence type="ECO:0000313" key="8">
    <source>
        <dbReference type="EMBL" id="CAE0701477.1"/>
    </source>
</evidence>
<dbReference type="EMBL" id="CAKKNE010000004">
    <property type="protein sequence ID" value="CAH0373506.1"/>
    <property type="molecule type" value="Genomic_DNA"/>
</dbReference>
<evidence type="ECO:0000256" key="3">
    <source>
        <dbReference type="ARBA" id="ARBA00012146"/>
    </source>
</evidence>
<feature type="transmembrane region" description="Helical" evidence="7">
    <location>
        <begin position="6"/>
        <end position="24"/>
    </location>
</feature>
<dbReference type="Gene3D" id="3.90.80.10">
    <property type="entry name" value="Inorganic pyrophosphatase"/>
    <property type="match status" value="1"/>
</dbReference>
<dbReference type="Pfam" id="PF00719">
    <property type="entry name" value="Pyrophosphatase"/>
    <property type="match status" value="1"/>
</dbReference>
<dbReference type="AlphaFoldDB" id="A0A7S4A2D5"/>
<keyword evidence="4" id="KW-0479">Metal-binding</keyword>
<comment type="similarity">
    <text evidence="2">Belongs to the PPase family.</text>
</comment>
<sequence length="333" mass="37381">MRESTLQIALAALGISVIGLLIELKKRDNKKNKVKDNDPPIPKRQASIRRYEALILERGSVGSKDYRVHVLQKDTSQRARELSLWHDVPLVAPSAPSSAPASPRNAPPLFNFVCEIPKCTRKKFEVATDETKCPIKQDEKKGVLREFKKGDIFFNYGCFPRTWEDPRHVSKDTGYPGDNDPLDVCEIGIRQIGTGQVRAVKVLGVLAMIDDDETDWKVVAIDVDDRWAPELNDVEDVERLLPGTISFIREWFRTYKIPDGKPPNKFALEERCMPRAYAHGVIRDTHAAYRDLLASGGHEGLHLPADISSLTGLARDSEIVDRRLPLSPAKATL</sequence>
<dbReference type="InterPro" id="IPR036649">
    <property type="entry name" value="Pyrophosphatase_sf"/>
</dbReference>
<organism evidence="8">
    <name type="scientific">Pelagomonas calceolata</name>
    <dbReference type="NCBI Taxonomy" id="35677"/>
    <lineage>
        <taxon>Eukaryota</taxon>
        <taxon>Sar</taxon>
        <taxon>Stramenopiles</taxon>
        <taxon>Ochrophyta</taxon>
        <taxon>Pelagophyceae</taxon>
        <taxon>Pelagomonadales</taxon>
        <taxon>Pelagomonadaceae</taxon>
        <taxon>Pelagomonas</taxon>
    </lineage>
</organism>